<dbReference type="SFLD" id="SFLDF00027">
    <property type="entry name" value="p-type_atpase"/>
    <property type="match status" value="1"/>
</dbReference>
<feature type="transmembrane region" description="Helical" evidence="8">
    <location>
        <begin position="282"/>
        <end position="304"/>
    </location>
</feature>
<comment type="similarity">
    <text evidence="2 8">Belongs to the cation transport ATPase (P-type) (TC 3.A.3) family. Type IB subfamily.</text>
</comment>
<dbReference type="NCBIfam" id="TIGR01525">
    <property type="entry name" value="ATPase-IB_hvy"/>
    <property type="match status" value="1"/>
</dbReference>
<keyword evidence="8" id="KW-0547">Nucleotide-binding</keyword>
<dbReference type="GO" id="GO:0005524">
    <property type="term" value="F:ATP binding"/>
    <property type="evidence" value="ECO:0007669"/>
    <property type="project" value="UniProtKB-UniRule"/>
</dbReference>
<protein>
    <submittedName>
        <fullName evidence="10">Cadmium-translocating P-type ATPase</fullName>
    </submittedName>
</protein>
<dbReference type="InterPro" id="IPR059000">
    <property type="entry name" value="ATPase_P-type_domA"/>
</dbReference>
<dbReference type="FunFam" id="2.70.150.10:FF:000002">
    <property type="entry name" value="Copper-transporting ATPase 1, putative"/>
    <property type="match status" value="1"/>
</dbReference>
<dbReference type="NCBIfam" id="TIGR01494">
    <property type="entry name" value="ATPase_P-type"/>
    <property type="match status" value="1"/>
</dbReference>
<dbReference type="SFLD" id="SFLDG00002">
    <property type="entry name" value="C1.7:_P-type_atpase_like"/>
    <property type="match status" value="1"/>
</dbReference>
<dbReference type="SUPFAM" id="SSF81665">
    <property type="entry name" value="Calcium ATPase, transmembrane domain M"/>
    <property type="match status" value="1"/>
</dbReference>
<dbReference type="Proteomes" id="UP000261739">
    <property type="component" value="Unassembled WGS sequence"/>
</dbReference>
<keyword evidence="7 8" id="KW-0472">Membrane</keyword>
<feature type="domain" description="P-type ATPase A" evidence="9">
    <location>
        <begin position="134"/>
        <end position="235"/>
    </location>
</feature>
<dbReference type="InterPro" id="IPR044492">
    <property type="entry name" value="P_typ_ATPase_HD_dom"/>
</dbReference>
<keyword evidence="8" id="KW-1003">Cell membrane</keyword>
<dbReference type="InterPro" id="IPR001757">
    <property type="entry name" value="P_typ_ATPase"/>
</dbReference>
<evidence type="ECO:0000313" key="10">
    <source>
        <dbReference type="EMBL" id="HCT15310.1"/>
    </source>
</evidence>
<evidence type="ECO:0000256" key="4">
    <source>
        <dbReference type="ARBA" id="ARBA00022723"/>
    </source>
</evidence>
<dbReference type="InterPro" id="IPR023298">
    <property type="entry name" value="ATPase_P-typ_TM_dom_sf"/>
</dbReference>
<feature type="transmembrane region" description="Helical" evidence="8">
    <location>
        <begin position="24"/>
        <end position="44"/>
    </location>
</feature>
<evidence type="ECO:0000256" key="5">
    <source>
        <dbReference type="ARBA" id="ARBA00022967"/>
    </source>
</evidence>
<dbReference type="SFLD" id="SFLDS00003">
    <property type="entry name" value="Haloacid_Dehalogenase"/>
    <property type="match status" value="1"/>
</dbReference>
<keyword evidence="6 8" id="KW-1133">Transmembrane helix</keyword>
<dbReference type="GO" id="GO:0019829">
    <property type="term" value="F:ATPase-coupled monoatomic cation transmembrane transporter activity"/>
    <property type="evidence" value="ECO:0007669"/>
    <property type="project" value="InterPro"/>
</dbReference>
<dbReference type="InterPro" id="IPR023214">
    <property type="entry name" value="HAD_sf"/>
</dbReference>
<comment type="subcellular location">
    <subcellularLocation>
        <location evidence="1">Cell membrane</location>
        <topology evidence="1">Multi-pass membrane protein</topology>
    </subcellularLocation>
</comment>
<dbReference type="PROSITE" id="PS00154">
    <property type="entry name" value="ATPASE_E1_E2"/>
    <property type="match status" value="1"/>
</dbReference>
<feature type="transmembrane region" description="Helical" evidence="8">
    <location>
        <begin position="81"/>
        <end position="97"/>
    </location>
</feature>
<evidence type="ECO:0000256" key="1">
    <source>
        <dbReference type="ARBA" id="ARBA00004651"/>
    </source>
</evidence>
<dbReference type="GO" id="GO:0016887">
    <property type="term" value="F:ATP hydrolysis activity"/>
    <property type="evidence" value="ECO:0007669"/>
    <property type="project" value="InterPro"/>
</dbReference>
<evidence type="ECO:0000256" key="8">
    <source>
        <dbReference type="RuleBase" id="RU362081"/>
    </source>
</evidence>
<organism evidence="10">
    <name type="scientific">Corynebacterium nuruki</name>
    <dbReference type="NCBI Taxonomy" id="1032851"/>
    <lineage>
        <taxon>Bacteria</taxon>
        <taxon>Bacillati</taxon>
        <taxon>Actinomycetota</taxon>
        <taxon>Actinomycetes</taxon>
        <taxon>Mycobacteriales</taxon>
        <taxon>Corynebacteriaceae</taxon>
        <taxon>Corynebacterium</taxon>
    </lineage>
</organism>
<dbReference type="InterPro" id="IPR018303">
    <property type="entry name" value="ATPase_P-typ_P_site"/>
</dbReference>
<accession>A0A3D4T3K3</accession>
<dbReference type="Gene3D" id="3.40.50.1000">
    <property type="entry name" value="HAD superfamily/HAD-like"/>
    <property type="match status" value="1"/>
</dbReference>
<evidence type="ECO:0000256" key="7">
    <source>
        <dbReference type="ARBA" id="ARBA00023136"/>
    </source>
</evidence>
<dbReference type="GO" id="GO:0046872">
    <property type="term" value="F:metal ion binding"/>
    <property type="evidence" value="ECO:0007669"/>
    <property type="project" value="UniProtKB-KW"/>
</dbReference>
<dbReference type="GO" id="GO:0015086">
    <property type="term" value="F:cadmium ion transmembrane transporter activity"/>
    <property type="evidence" value="ECO:0007669"/>
    <property type="project" value="TreeGrafter"/>
</dbReference>
<evidence type="ECO:0000256" key="2">
    <source>
        <dbReference type="ARBA" id="ARBA00006024"/>
    </source>
</evidence>
<evidence type="ECO:0000256" key="3">
    <source>
        <dbReference type="ARBA" id="ARBA00022692"/>
    </source>
</evidence>
<keyword evidence="5" id="KW-1278">Translocase</keyword>
<name>A0A3D4T3K3_9CORY</name>
<dbReference type="EMBL" id="DQID01000287">
    <property type="protein sequence ID" value="HCT15310.1"/>
    <property type="molecule type" value="Genomic_DNA"/>
</dbReference>
<feature type="transmembrane region" description="Helical" evidence="8">
    <location>
        <begin position="50"/>
        <end position="69"/>
    </location>
</feature>
<dbReference type="STRING" id="863239.GCA_000213935_00634"/>
<reference evidence="10" key="1">
    <citation type="journal article" date="2018" name="Nat. Biotechnol.">
        <title>A standardized bacterial taxonomy based on genome phylogeny substantially revises the tree of life.</title>
        <authorList>
            <person name="Parks D.H."/>
            <person name="Chuvochina M."/>
            <person name="Waite D.W."/>
            <person name="Rinke C."/>
            <person name="Skarshewski A."/>
            <person name="Chaumeil P.A."/>
            <person name="Hugenholtz P."/>
        </authorList>
    </citation>
    <scope>NUCLEOTIDE SEQUENCE [LARGE SCALE GENOMIC DNA]</scope>
    <source>
        <strain evidence="10">UBA11247</strain>
    </source>
</reference>
<dbReference type="PRINTS" id="PR00941">
    <property type="entry name" value="CDATPASE"/>
</dbReference>
<dbReference type="InterPro" id="IPR027256">
    <property type="entry name" value="P-typ_ATPase_IB"/>
</dbReference>
<dbReference type="InterPro" id="IPR008250">
    <property type="entry name" value="ATPase_P-typ_transduc_dom_A_sf"/>
</dbReference>
<dbReference type="SUPFAM" id="SSF56784">
    <property type="entry name" value="HAD-like"/>
    <property type="match status" value="1"/>
</dbReference>
<evidence type="ECO:0000256" key="6">
    <source>
        <dbReference type="ARBA" id="ARBA00022989"/>
    </source>
</evidence>
<keyword evidence="4 8" id="KW-0479">Metal-binding</keyword>
<dbReference type="Pfam" id="PF00122">
    <property type="entry name" value="E1-E2_ATPase"/>
    <property type="match status" value="1"/>
</dbReference>
<dbReference type="SUPFAM" id="SSF81653">
    <property type="entry name" value="Calcium ATPase, transduction domain A"/>
    <property type="match status" value="1"/>
</dbReference>
<gene>
    <name evidence="10" type="primary">cadA</name>
    <name evidence="10" type="ORF">DIW82_11155</name>
</gene>
<dbReference type="InterPro" id="IPR036412">
    <property type="entry name" value="HAD-like_sf"/>
</dbReference>
<feature type="transmembrane region" description="Helical" evidence="8">
    <location>
        <begin position="255"/>
        <end position="276"/>
    </location>
</feature>
<dbReference type="InterPro" id="IPR051014">
    <property type="entry name" value="Cation_Transport_ATPase_IB"/>
</dbReference>
<dbReference type="InterPro" id="IPR023299">
    <property type="entry name" value="ATPase_P-typ_cyto_dom_N"/>
</dbReference>
<dbReference type="PANTHER" id="PTHR48085">
    <property type="entry name" value="CADMIUM/ZINC-TRANSPORTING ATPASE HMA2-RELATED"/>
    <property type="match status" value="1"/>
</dbReference>
<dbReference type="Pfam" id="PF00702">
    <property type="entry name" value="Hydrolase"/>
    <property type="match status" value="1"/>
</dbReference>
<dbReference type="Gene3D" id="3.40.1110.10">
    <property type="entry name" value="Calcium-transporting ATPase, cytoplasmic domain N"/>
    <property type="match status" value="1"/>
</dbReference>
<keyword evidence="8" id="KW-0067">ATP-binding</keyword>
<dbReference type="Gene3D" id="2.70.150.10">
    <property type="entry name" value="Calcium-transporting ATPase, cytoplasmic transduction domain A"/>
    <property type="match status" value="1"/>
</dbReference>
<sequence>MATDRSDDDADHADPTPWYRDRSLALPVASGVFWVVGLILALTGADLPAIIVYALGLAAGGATFVPGTLRQLVRQKGRDRLGVGLLMTIAAVGAVLLGHVGEAAALAFLFSIAEALEDRAMDRARNSLRALLDLMPETARVRCPDGCFDPVPAADVRRGDVLQLGAGERLATDGTVLTGHSSLDTSAVTGESVPVEVAPGDTALAGSVNTSGTLTVEATADGRDNSLTRIVSLVEQAQARKGVRARLADRVARPLVPAVLVVAALTAVLGCLFGNPEVWIDRALVVLVAASPCAMAIAVPVTVISAIGAASRLGVAVTSGAAFEELGTIRTVCLDKTGTLTRNEPRVVEVRTAPGVDGAQVLASAAALEMSSTHPLAAAVITAATDVPDATDVAETAGRGLTGTVAGRHVRVGGDRWIDPGDLAQDAAELAGLGMSLIVVEVDGAVTGVIGVRDELRPEAAEAVADLHGQGIATVMLTGDNGRTAAALAAQAGIDEVHAGLRPEDKERYVRDAASRTPTAMIGDGINDTPALASATVGIAIGTGGSAAAVDSADVTFTGADLRLIPAALAHARRGRRIMTANMALALLIIVVLCPLALTGVLGLAAVVLVHESAEVVVIANGLRAARTAGLTV</sequence>
<dbReference type="AlphaFoldDB" id="A0A3D4T3K3"/>
<proteinExistence type="inferred from homology"/>
<comment type="caution">
    <text evidence="10">The sequence shown here is derived from an EMBL/GenBank/DDBJ whole genome shotgun (WGS) entry which is preliminary data.</text>
</comment>
<dbReference type="NCBIfam" id="TIGR01512">
    <property type="entry name" value="ATPase-IB2_Cd"/>
    <property type="match status" value="1"/>
</dbReference>
<keyword evidence="3 8" id="KW-0812">Transmembrane</keyword>
<dbReference type="PANTHER" id="PTHR48085:SF5">
    <property type="entry name" value="CADMIUM_ZINC-TRANSPORTING ATPASE HMA4-RELATED"/>
    <property type="match status" value="1"/>
</dbReference>
<evidence type="ECO:0000259" key="9">
    <source>
        <dbReference type="Pfam" id="PF00122"/>
    </source>
</evidence>
<feature type="transmembrane region" description="Helical" evidence="8">
    <location>
        <begin position="583"/>
        <end position="610"/>
    </location>
</feature>
<dbReference type="PRINTS" id="PR00119">
    <property type="entry name" value="CATATPASE"/>
</dbReference>
<dbReference type="GO" id="GO:0005886">
    <property type="term" value="C:plasma membrane"/>
    <property type="evidence" value="ECO:0007669"/>
    <property type="project" value="UniProtKB-SubCell"/>
</dbReference>